<sequence length="182" mass="20572">MNQLPNHKFCHERCEREEGRRCNREVPVTKKKKVVKMAASWAFVSVAFLLLVLALTPRAAQALTCSVCNSVFNEDCMTSPQNYVKECVPPPQYNNSDHPPFCRKSTVVVYKYTPEIPLRVSRSCAYLKDPHEDCRGIFPMGMVAEVCQCFTDACNAAPSSFGAGDIWWMWWPAAAVTLALFR</sequence>
<keyword evidence="2" id="KW-1185">Reference proteome</keyword>
<organism evidence="1 2">
    <name type="scientific">Dermacentor silvarum</name>
    <name type="common">Tick</name>
    <dbReference type="NCBI Taxonomy" id="543639"/>
    <lineage>
        <taxon>Eukaryota</taxon>
        <taxon>Metazoa</taxon>
        <taxon>Ecdysozoa</taxon>
        <taxon>Arthropoda</taxon>
        <taxon>Chelicerata</taxon>
        <taxon>Arachnida</taxon>
        <taxon>Acari</taxon>
        <taxon>Parasitiformes</taxon>
        <taxon>Ixodida</taxon>
        <taxon>Ixodoidea</taxon>
        <taxon>Ixodidae</taxon>
        <taxon>Rhipicephalinae</taxon>
        <taxon>Dermacentor</taxon>
    </lineage>
</organism>
<dbReference type="Proteomes" id="UP000821865">
    <property type="component" value="Chromosome 11"/>
</dbReference>
<dbReference type="EMBL" id="CM023480">
    <property type="protein sequence ID" value="KAH7970848.1"/>
    <property type="molecule type" value="Genomic_DNA"/>
</dbReference>
<comment type="caution">
    <text evidence="1">The sequence shown here is derived from an EMBL/GenBank/DDBJ whole genome shotgun (WGS) entry which is preliminary data.</text>
</comment>
<accession>A0ACB8DJF4</accession>
<evidence type="ECO:0000313" key="2">
    <source>
        <dbReference type="Proteomes" id="UP000821865"/>
    </source>
</evidence>
<proteinExistence type="predicted"/>
<name>A0ACB8DJF4_DERSI</name>
<protein>
    <submittedName>
        <fullName evidence="1">Uncharacterized protein</fullName>
    </submittedName>
</protein>
<evidence type="ECO:0000313" key="1">
    <source>
        <dbReference type="EMBL" id="KAH7970848.1"/>
    </source>
</evidence>
<gene>
    <name evidence="1" type="ORF">HPB49_015934</name>
</gene>
<reference evidence="1" key="1">
    <citation type="submission" date="2020-05" db="EMBL/GenBank/DDBJ databases">
        <title>Large-scale comparative analyses of tick genomes elucidate their genetic diversity and vector capacities.</title>
        <authorList>
            <person name="Jia N."/>
            <person name="Wang J."/>
            <person name="Shi W."/>
            <person name="Du L."/>
            <person name="Sun Y."/>
            <person name="Zhan W."/>
            <person name="Jiang J."/>
            <person name="Wang Q."/>
            <person name="Zhang B."/>
            <person name="Ji P."/>
            <person name="Sakyi L.B."/>
            <person name="Cui X."/>
            <person name="Yuan T."/>
            <person name="Jiang B."/>
            <person name="Yang W."/>
            <person name="Lam T.T.-Y."/>
            <person name="Chang Q."/>
            <person name="Ding S."/>
            <person name="Wang X."/>
            <person name="Zhu J."/>
            <person name="Ruan X."/>
            <person name="Zhao L."/>
            <person name="Wei J."/>
            <person name="Que T."/>
            <person name="Du C."/>
            <person name="Cheng J."/>
            <person name="Dai P."/>
            <person name="Han X."/>
            <person name="Huang E."/>
            <person name="Gao Y."/>
            <person name="Liu J."/>
            <person name="Shao H."/>
            <person name="Ye R."/>
            <person name="Li L."/>
            <person name="Wei W."/>
            <person name="Wang X."/>
            <person name="Wang C."/>
            <person name="Yang T."/>
            <person name="Huo Q."/>
            <person name="Li W."/>
            <person name="Guo W."/>
            <person name="Chen H."/>
            <person name="Zhou L."/>
            <person name="Ni X."/>
            <person name="Tian J."/>
            <person name="Zhou Y."/>
            <person name="Sheng Y."/>
            <person name="Liu T."/>
            <person name="Pan Y."/>
            <person name="Xia L."/>
            <person name="Li J."/>
            <person name="Zhao F."/>
            <person name="Cao W."/>
        </authorList>
    </citation>
    <scope>NUCLEOTIDE SEQUENCE</scope>
    <source>
        <strain evidence="1">Dsil-2018</strain>
    </source>
</reference>